<dbReference type="OMA" id="MSQMMTA"/>
<dbReference type="HOGENOM" id="CLU_001265_57_5_6"/>
<dbReference type="EMBL" id="JAAGKH010000010">
    <property type="protein sequence ID" value="NDR88516.1"/>
    <property type="molecule type" value="Genomic_DNA"/>
</dbReference>
<reference evidence="9" key="2">
    <citation type="submission" date="2020-02" db="EMBL/GenBank/DDBJ databases">
        <title>Using affinity propagation clustering for identifying bacterial clades and subclades with whole-genome sequences of Francisella tularensis.</title>
        <authorList>
            <person name="Homeier-Bachmann T."/>
            <person name="Abdel-Glil M.Y."/>
            <person name="Hackbart A."/>
            <person name="Hotzel H."/>
            <person name="Tomaso H."/>
        </authorList>
    </citation>
    <scope>NUCLEOTIDE SEQUENCE</scope>
    <source>
        <strain evidence="10">15T0085</strain>
        <strain evidence="9">17T1429</strain>
    </source>
</reference>
<keyword evidence="5 7" id="KW-1133">Transmembrane helix</keyword>
<evidence type="ECO:0000259" key="8">
    <source>
        <dbReference type="PROSITE" id="PS50850"/>
    </source>
</evidence>
<feature type="transmembrane region" description="Helical" evidence="7">
    <location>
        <begin position="352"/>
        <end position="377"/>
    </location>
</feature>
<dbReference type="EMBL" id="JAAGJP010000017">
    <property type="protein sequence ID" value="NDS68167.1"/>
    <property type="molecule type" value="Genomic_DNA"/>
</dbReference>
<keyword evidence="6 7" id="KW-0472">Membrane</keyword>
<name>A0A0B6DW70_FRATU</name>
<dbReference type="GO" id="GO:0022857">
    <property type="term" value="F:transmembrane transporter activity"/>
    <property type="evidence" value="ECO:0007669"/>
    <property type="project" value="InterPro"/>
</dbReference>
<feature type="transmembrane region" description="Helical" evidence="7">
    <location>
        <begin position="316"/>
        <end position="340"/>
    </location>
</feature>
<evidence type="ECO:0000256" key="2">
    <source>
        <dbReference type="ARBA" id="ARBA00022448"/>
    </source>
</evidence>
<gene>
    <name evidence="10" type="ORF">FWI86_03565</name>
    <name evidence="9" type="ORF">FWJ04_02125</name>
</gene>
<dbReference type="Gene3D" id="1.20.1250.20">
    <property type="entry name" value="MFS general substrate transporter like domains"/>
    <property type="match status" value="2"/>
</dbReference>
<dbReference type="InterPro" id="IPR011701">
    <property type="entry name" value="MFS"/>
</dbReference>
<dbReference type="PANTHER" id="PTHR43414">
    <property type="entry name" value="MULTIDRUG RESISTANCE PROTEIN MDTG"/>
    <property type="match status" value="1"/>
</dbReference>
<evidence type="ECO:0000313" key="10">
    <source>
        <dbReference type="EMBL" id="NDS68167.1"/>
    </source>
</evidence>
<feature type="transmembrane region" description="Helical" evidence="7">
    <location>
        <begin position="50"/>
        <end position="67"/>
    </location>
</feature>
<dbReference type="AlphaFoldDB" id="A0A0B6DW70"/>
<keyword evidence="4 7" id="KW-0812">Transmembrane</keyword>
<proteinExistence type="predicted"/>
<dbReference type="PROSITE" id="PS50850">
    <property type="entry name" value="MFS"/>
    <property type="match status" value="1"/>
</dbReference>
<keyword evidence="3" id="KW-1003">Cell membrane</keyword>
<comment type="caution">
    <text evidence="9">The sequence shown here is derived from an EMBL/GenBank/DDBJ whole genome shotgun (WGS) entry which is preliminary data.</text>
</comment>
<accession>A0A0B6DW70</accession>
<dbReference type="InterPro" id="IPR020846">
    <property type="entry name" value="MFS_dom"/>
</dbReference>
<feature type="transmembrane region" description="Helical" evidence="7">
    <location>
        <begin position="289"/>
        <end position="310"/>
    </location>
</feature>
<evidence type="ECO:0000256" key="1">
    <source>
        <dbReference type="ARBA" id="ARBA00004651"/>
    </source>
</evidence>
<comment type="subcellular location">
    <subcellularLocation>
        <location evidence="1">Cell membrane</location>
        <topology evidence="1">Multi-pass membrane protein</topology>
    </subcellularLocation>
</comment>
<dbReference type="SUPFAM" id="SSF103473">
    <property type="entry name" value="MFS general substrate transporter"/>
    <property type="match status" value="1"/>
</dbReference>
<feature type="transmembrane region" description="Helical" evidence="7">
    <location>
        <begin position="108"/>
        <end position="129"/>
    </location>
</feature>
<feature type="transmembrane region" description="Helical" evidence="7">
    <location>
        <begin position="167"/>
        <end position="186"/>
    </location>
</feature>
<evidence type="ECO:0000256" key="4">
    <source>
        <dbReference type="ARBA" id="ARBA00022692"/>
    </source>
</evidence>
<evidence type="ECO:0000256" key="5">
    <source>
        <dbReference type="ARBA" id="ARBA00022989"/>
    </source>
</evidence>
<dbReference type="KEGG" id="ftz:CH68_1988"/>
<evidence type="ECO:0000256" key="6">
    <source>
        <dbReference type="ARBA" id="ARBA00023136"/>
    </source>
</evidence>
<dbReference type="Pfam" id="PF07690">
    <property type="entry name" value="MFS_1"/>
    <property type="match status" value="1"/>
</dbReference>
<dbReference type="NCBIfam" id="NF041040">
    <property type="entry name" value="FslB"/>
    <property type="match status" value="1"/>
</dbReference>
<dbReference type="PANTHER" id="PTHR43414:SF6">
    <property type="entry name" value="MULTIDRUG RESISTANCE PROTEIN MDTG"/>
    <property type="match status" value="1"/>
</dbReference>
<protein>
    <submittedName>
        <fullName evidence="9">Multidrug efflux MFS transporter</fullName>
    </submittedName>
</protein>
<feature type="transmembrane region" description="Helical" evidence="7">
    <location>
        <begin position="213"/>
        <end position="232"/>
    </location>
</feature>
<dbReference type="KEGG" id="ftv:CH67_104"/>
<organism evidence="9">
    <name type="scientific">Francisella tularensis subsp. holarctica</name>
    <dbReference type="NCBI Taxonomy" id="119857"/>
    <lineage>
        <taxon>Bacteria</taxon>
        <taxon>Pseudomonadati</taxon>
        <taxon>Pseudomonadota</taxon>
        <taxon>Gammaproteobacteria</taxon>
        <taxon>Thiotrichales</taxon>
        <taxon>Francisellaceae</taxon>
        <taxon>Francisella</taxon>
    </lineage>
</organism>
<feature type="transmembrane region" description="Helical" evidence="7">
    <location>
        <begin position="252"/>
        <end position="277"/>
    </location>
</feature>
<dbReference type="InterPro" id="IPR036259">
    <property type="entry name" value="MFS_trans_sf"/>
</dbReference>
<dbReference type="GO" id="GO:0005886">
    <property type="term" value="C:plasma membrane"/>
    <property type="evidence" value="ECO:0007669"/>
    <property type="project" value="UniProtKB-SubCell"/>
</dbReference>
<evidence type="ECO:0000256" key="3">
    <source>
        <dbReference type="ARBA" id="ARBA00022475"/>
    </source>
</evidence>
<feature type="transmembrane region" description="Helical" evidence="7">
    <location>
        <begin position="136"/>
        <end position="161"/>
    </location>
</feature>
<feature type="transmembrane region" description="Helical" evidence="7">
    <location>
        <begin position="79"/>
        <end position="96"/>
    </location>
</feature>
<evidence type="ECO:0000313" key="9">
    <source>
        <dbReference type="EMBL" id="NDR88516.1"/>
    </source>
</evidence>
<keyword evidence="2" id="KW-0813">Transport</keyword>
<feature type="transmembrane region" description="Helical" evidence="7">
    <location>
        <begin position="383"/>
        <end position="405"/>
    </location>
</feature>
<dbReference type="RefSeq" id="WP_003017400.1">
    <property type="nucleotide sequence ID" value="NZ_CP009693.1"/>
</dbReference>
<evidence type="ECO:0000256" key="7">
    <source>
        <dbReference type="SAM" id="Phobius"/>
    </source>
</evidence>
<sequence>MNNHIKAQILLLCFCQLIIIAAMEMSNPFLPIYLQSLGDFDLLPVNAWNVLAYTMPLISAMLFSPFWGKYADRFGYKTMILRAALALAIIQLLIYLTNSALLFITLRFIQGAIAGFLLAAQSYAVVIVSKEFRSRILAWLQSSTAIGIAIGPLIGGVLATLLSYNQIFLICAVIACCIFIILLIKLESISNPSLLSKQDNNKNCYHKNTSNNYLIYVYFSVIFLAILLAQTAKFLPQSFFAIYAKEFFSSDPIIIAAIYAAPAFSLLLFSAPIGYLFDKLLNKQVNNQYFFASSYFIILFAISTVAIYAHGFTHNIYLILAARFILGVTFAGTLPCLFSLACRTKDNNFGFLIGYCNTFSKFGNLCGIFLGGFIFQISSMQTVFYVTAIIYMFLVVIYICLLYLFDLKSSNFKNKELINV</sequence>
<feature type="domain" description="Major facilitator superfamily (MFS) profile" evidence="8">
    <location>
        <begin position="1"/>
        <end position="406"/>
    </location>
</feature>
<dbReference type="eggNOG" id="COG2814">
    <property type="taxonomic scope" value="Bacteria"/>
</dbReference>
<reference evidence="9" key="1">
    <citation type="submission" date="2019-08" db="EMBL/GenBank/DDBJ databases">
        <authorList>
            <person name="Busch A."/>
        </authorList>
    </citation>
    <scope>NUCLEOTIDE SEQUENCE</scope>
    <source>
        <strain evidence="10">15T0085</strain>
        <strain evidence="9">17T1429</strain>
    </source>
</reference>
<dbReference type="KEGG" id="ftc:DA46_890"/>